<dbReference type="Proteomes" id="UP000264006">
    <property type="component" value="Chromosome"/>
</dbReference>
<dbReference type="InterPro" id="IPR003607">
    <property type="entry name" value="HD/PDEase_dom"/>
</dbReference>
<feature type="region of interest" description="Disordered" evidence="1">
    <location>
        <begin position="1"/>
        <end position="54"/>
    </location>
</feature>
<dbReference type="KEGG" id="euz:DVS28_a1699"/>
<dbReference type="SUPFAM" id="SSF109604">
    <property type="entry name" value="HD-domain/PDEase-like"/>
    <property type="match status" value="1"/>
</dbReference>
<dbReference type="CDD" id="cd00077">
    <property type="entry name" value="HDc"/>
    <property type="match status" value="1"/>
</dbReference>
<evidence type="ECO:0000313" key="3">
    <source>
        <dbReference type="Proteomes" id="UP000264006"/>
    </source>
</evidence>
<dbReference type="RefSeq" id="WP_216826483.1">
    <property type="nucleotide sequence ID" value="NZ_CP031165.1"/>
</dbReference>
<reference evidence="2 3" key="1">
    <citation type="submission" date="2018-09" db="EMBL/GenBank/DDBJ databases">
        <title>Complete genome sequence of Euzebya sp. DY32-46 isolated from seawater of Pacific Ocean.</title>
        <authorList>
            <person name="Xu L."/>
            <person name="Wu Y.-H."/>
            <person name="Xu X.-W."/>
        </authorList>
    </citation>
    <scope>NUCLEOTIDE SEQUENCE [LARGE SCALE GENOMIC DNA]</scope>
    <source>
        <strain evidence="2 3">DY32-46</strain>
    </source>
</reference>
<sequence length="306" mass="33264">MSHDDDRGAEMDQRSTAAADTPDGDLVDDGVGVGGRTPEGTEQASPAESTGRSRIPLLEAVQQHTLATGLLEMADEFLASQGFTEHGFRHANLVGHIAYNVLTHLGFDERLAELGAVSGYLHDIGNVVSRANHGQSSGLIAMTILRELDVPVHDIAQVMGAAGNHEESYGVAVSPVSAAVIVADKSDVHRSRVRDTGDIDNDIHDRVNYAVTSSFLRVSPRSRDLAEQESGLVESNIFTEDGERMLVRPGDPEVRRTLTLELTVDTDVTPVFEYFEIFMERMVMCRRAGRTLGAEFRITVNDVPVL</sequence>
<protein>
    <recommendedName>
        <fullName evidence="4">HD domain-containing protein</fullName>
    </recommendedName>
</protein>
<evidence type="ECO:0008006" key="4">
    <source>
        <dbReference type="Google" id="ProtNLM"/>
    </source>
</evidence>
<name>A0A346XVZ3_9ACTN</name>
<keyword evidence="3" id="KW-1185">Reference proteome</keyword>
<dbReference type="EMBL" id="CP031165">
    <property type="protein sequence ID" value="AXV06390.1"/>
    <property type="molecule type" value="Genomic_DNA"/>
</dbReference>
<dbReference type="AlphaFoldDB" id="A0A346XVZ3"/>
<evidence type="ECO:0000256" key="1">
    <source>
        <dbReference type="SAM" id="MobiDB-lite"/>
    </source>
</evidence>
<feature type="compositionally biased region" description="Basic and acidic residues" evidence="1">
    <location>
        <begin position="1"/>
        <end position="13"/>
    </location>
</feature>
<gene>
    <name evidence="2" type="ORF">DVS28_a1699</name>
</gene>
<dbReference type="Gene3D" id="1.10.3210.10">
    <property type="entry name" value="Hypothetical protein af1432"/>
    <property type="match status" value="1"/>
</dbReference>
<feature type="compositionally biased region" description="Polar residues" evidence="1">
    <location>
        <begin position="40"/>
        <end position="52"/>
    </location>
</feature>
<accession>A0A346XVZ3</accession>
<evidence type="ECO:0000313" key="2">
    <source>
        <dbReference type="EMBL" id="AXV06390.1"/>
    </source>
</evidence>
<organism evidence="2 3">
    <name type="scientific">Euzebya pacifica</name>
    <dbReference type="NCBI Taxonomy" id="1608957"/>
    <lineage>
        <taxon>Bacteria</taxon>
        <taxon>Bacillati</taxon>
        <taxon>Actinomycetota</taxon>
        <taxon>Nitriliruptoria</taxon>
        <taxon>Euzebyales</taxon>
    </lineage>
</organism>
<proteinExistence type="predicted"/>